<evidence type="ECO:0000313" key="4">
    <source>
        <dbReference type="Proteomes" id="UP001162030"/>
    </source>
</evidence>
<organism evidence="3 4">
    <name type="scientific">Methylocaldum szegediense</name>
    <dbReference type="NCBI Taxonomy" id="73780"/>
    <lineage>
        <taxon>Bacteria</taxon>
        <taxon>Pseudomonadati</taxon>
        <taxon>Pseudomonadota</taxon>
        <taxon>Gammaproteobacteria</taxon>
        <taxon>Methylococcales</taxon>
        <taxon>Methylococcaceae</taxon>
        <taxon>Methylocaldum</taxon>
    </lineage>
</organism>
<keyword evidence="1" id="KW-1133">Transmembrane helix</keyword>
<dbReference type="Proteomes" id="UP001162030">
    <property type="component" value="Chromosome"/>
</dbReference>
<dbReference type="InterPro" id="IPR012429">
    <property type="entry name" value="HGSNAT_cat"/>
</dbReference>
<feature type="transmembrane region" description="Helical" evidence="1">
    <location>
        <begin position="114"/>
        <end position="136"/>
    </location>
</feature>
<feature type="transmembrane region" description="Helical" evidence="1">
    <location>
        <begin position="406"/>
        <end position="426"/>
    </location>
</feature>
<keyword evidence="1" id="KW-0812">Transmembrane</keyword>
<evidence type="ECO:0000259" key="2">
    <source>
        <dbReference type="Pfam" id="PF07786"/>
    </source>
</evidence>
<dbReference type="PANTHER" id="PTHR40407:SF1">
    <property type="entry name" value="HEPARAN-ALPHA-GLUCOSAMINIDE N-ACETYLTRANSFERASE CATALYTIC DOMAIN-CONTAINING PROTEIN"/>
    <property type="match status" value="1"/>
</dbReference>
<accession>A0ABN8X3B5</accession>
<evidence type="ECO:0000313" key="3">
    <source>
        <dbReference type="EMBL" id="CAI8799629.1"/>
    </source>
</evidence>
<evidence type="ECO:0000256" key="1">
    <source>
        <dbReference type="SAM" id="Phobius"/>
    </source>
</evidence>
<name>A0ABN8X3B5_9GAMM</name>
<protein>
    <submittedName>
        <fullName evidence="3">Membrane protein</fullName>
    </submittedName>
</protein>
<proteinExistence type="predicted"/>
<feature type="domain" description="Heparan-alpha-glucosaminide N-acetyltransferase catalytic" evidence="2">
    <location>
        <begin position="68"/>
        <end position="285"/>
    </location>
</feature>
<feature type="transmembrane region" description="Helical" evidence="1">
    <location>
        <begin position="176"/>
        <end position="197"/>
    </location>
</feature>
<dbReference type="Pfam" id="PF07786">
    <property type="entry name" value="HGSNAT_cat"/>
    <property type="match status" value="1"/>
</dbReference>
<feature type="transmembrane region" description="Helical" evidence="1">
    <location>
        <begin position="328"/>
        <end position="345"/>
    </location>
</feature>
<keyword evidence="1" id="KW-0472">Membrane</keyword>
<feature type="transmembrane region" description="Helical" evidence="1">
    <location>
        <begin position="148"/>
        <end position="170"/>
    </location>
</feature>
<reference evidence="3 4" key="1">
    <citation type="submission" date="2023-03" db="EMBL/GenBank/DDBJ databases">
        <authorList>
            <person name="Pearce D."/>
        </authorList>
    </citation>
    <scope>NUCLEOTIDE SEQUENCE [LARGE SCALE GENOMIC DNA]</scope>
    <source>
        <strain evidence="3">Msz</strain>
    </source>
</reference>
<feature type="transmembrane region" description="Helical" evidence="1">
    <location>
        <begin position="276"/>
        <end position="296"/>
    </location>
</feature>
<dbReference type="PANTHER" id="PTHR40407">
    <property type="entry name" value="MEMBRANE PROTEIN-LIKE PROTEIN"/>
    <property type="match status" value="1"/>
</dbReference>
<feature type="transmembrane region" description="Helical" evidence="1">
    <location>
        <begin position="248"/>
        <end position="269"/>
    </location>
</feature>
<dbReference type="EMBL" id="OX458333">
    <property type="protein sequence ID" value="CAI8799629.1"/>
    <property type="molecule type" value="Genomic_DNA"/>
</dbReference>
<gene>
    <name evidence="3" type="ORF">MSZNOR_1565</name>
</gene>
<keyword evidence="4" id="KW-1185">Reference proteome</keyword>
<sequence>MGGNVPKSKGWRFTGTSIHARMRVAEGDPKNGTAYHTKCFVENERVMRYAALATPVSAVNEGVLESHRLISVDLVRGWVMILMALDHVRWFFSDATFSPTDLEHTSAALFFTRWVTHFCAPAFIFLAGASAFLSTARGTSRPVLARYLLTRGLWLVLLEITAVHLAWSFSFDIKEIYLGVLWAIGWSMVALSGLIYLPRPVLAALGLAMIATHNLADGIGLDRFTNGDGSLSTIGWLVSVLHIPHRPISYPLIPWVGVMMVGYAFGPILQMQRKSAFRVMTATGFALLGAFLVLRASNVYGDPVPWSAQPSPLFSVLSFLNTRKYPPSLLYLLMTLGPTLLLLAWCPRNPGPISRCLVTFGRVPLFFYLVHLYLIHGLVLAVAYVQGQDVTAYLTSFSDFPEGWGFSLPVVYGCWLGVVLLLYPLCRAFARFKARHHGRWWTGYI</sequence>
<feature type="transmembrane region" description="Helical" evidence="1">
    <location>
        <begin position="365"/>
        <end position="386"/>
    </location>
</feature>